<organism evidence="1 2">
    <name type="scientific">Rhizobium favelukesii</name>
    <dbReference type="NCBI Taxonomy" id="348824"/>
    <lineage>
        <taxon>Bacteria</taxon>
        <taxon>Pseudomonadati</taxon>
        <taxon>Pseudomonadota</taxon>
        <taxon>Alphaproteobacteria</taxon>
        <taxon>Hyphomicrobiales</taxon>
        <taxon>Rhizobiaceae</taxon>
        <taxon>Rhizobium/Agrobacterium group</taxon>
        <taxon>Rhizobium</taxon>
    </lineage>
</organism>
<dbReference type="Proteomes" id="UP000019443">
    <property type="component" value="Chromosome"/>
</dbReference>
<dbReference type="PATRIC" id="fig|348824.6.peg.2159"/>
<dbReference type="KEGG" id="rhl:LPU83_2001"/>
<evidence type="ECO:0000313" key="1">
    <source>
        <dbReference type="EMBL" id="CDM57658.1"/>
    </source>
</evidence>
<gene>
    <name evidence="1" type="ORF">LPU83_2001</name>
</gene>
<proteinExistence type="predicted"/>
<keyword evidence="2" id="KW-1185">Reference proteome</keyword>
<evidence type="ECO:0000313" key="2">
    <source>
        <dbReference type="Proteomes" id="UP000019443"/>
    </source>
</evidence>
<sequence length="65" mass="7577">MIDHCQRQRDIIARERLQFVGENVSQEAFVMGVNRRAWPIGARYFFALQQVWAPRSAVMPKEAAE</sequence>
<name>W6RG32_9HYPH</name>
<dbReference type="AlphaFoldDB" id="W6RG32"/>
<accession>W6RG32</accession>
<dbReference type="HOGENOM" id="CLU_2846871_0_0_5"/>
<protein>
    <submittedName>
        <fullName evidence="1">Uncharacterized protein</fullName>
    </submittedName>
</protein>
<reference evidence="1" key="1">
    <citation type="submission" date="2013-11" db="EMBL/GenBank/DDBJ databases">
        <title>Draft genome sequence of the broad-host-range Rhizobium sp. LPU83 strain, a member of the low-genetic diversity Oregon-like Rhizobium sp. group.</title>
        <authorList>
            <person name="Wibberg D."/>
            <person name="Puehler A."/>
            <person name="Schlueter A."/>
        </authorList>
    </citation>
    <scope>NUCLEOTIDE SEQUENCE [LARGE SCALE GENOMIC DNA]</scope>
    <source>
        <strain evidence="1">LPU83</strain>
    </source>
</reference>
<dbReference type="EMBL" id="HG916852">
    <property type="protein sequence ID" value="CDM57658.1"/>
    <property type="molecule type" value="Genomic_DNA"/>
</dbReference>
<dbReference type="RefSeq" id="WP_037069656.1">
    <property type="nucleotide sequence ID" value="NZ_HG916852.1"/>
</dbReference>